<dbReference type="PANTHER" id="PTHR12473">
    <property type="entry name" value="UBIQUITIN CARBOXYL-TERMINAL HYDROLASE MINDY-4-RELATED"/>
    <property type="match status" value="1"/>
</dbReference>
<dbReference type="InParanoid" id="A0A4W3I9T9"/>
<sequence>MSPELSHATEKAASSKPSYIELLQEDFNKSQGKSQDSRRADSDGEDGAGHTLAKPRGHAPAFCAPYSIPKALLAPTGRGGSPITQHTALELRRVLFGTTFQVFNYEWKKSHFKFREAFSDLSYALEAERSGSRAVQMAIQAHVIKHLLFTPSPELASPSIKRLHGVGQKQQEGALGSALTDILWMAGEGEKAVISLVTTDSHLPPSVDYKMDGYTERLQLFHFTEKAELQNFISEHINCFKDEGSHGVILFLYSLIFSRTLTRLHEDLDRSTSHLLQLSLGNFICRQALINLLLTGRASPNVFNGDLDYNAGSGGMEGPLRGVLARSDVGFLSWSREQHLQVGSMLKTPKLPIWLCNINGTYSIFFSTNRLLLSDWKMEHLFDLFFYSGQPSQSKTVTLTIDTHSHHWEEGLREDESDPEKRFPSVEMTVRTKWEGAAIDWHGTIPFF</sequence>
<feature type="region of interest" description="Disordered" evidence="2">
    <location>
        <begin position="24"/>
        <end position="56"/>
    </location>
</feature>
<organism evidence="4 5">
    <name type="scientific">Callorhinchus milii</name>
    <name type="common">Ghost shark</name>
    <dbReference type="NCBI Taxonomy" id="7868"/>
    <lineage>
        <taxon>Eukaryota</taxon>
        <taxon>Metazoa</taxon>
        <taxon>Chordata</taxon>
        <taxon>Craniata</taxon>
        <taxon>Vertebrata</taxon>
        <taxon>Chondrichthyes</taxon>
        <taxon>Holocephali</taxon>
        <taxon>Chimaeriformes</taxon>
        <taxon>Callorhinchidae</taxon>
        <taxon>Callorhinchus</taxon>
    </lineage>
</organism>
<dbReference type="OMA" id="DHLQCFK"/>
<reference evidence="5" key="3">
    <citation type="journal article" date="2014" name="Nature">
        <title>Elephant shark genome provides unique insights into gnathostome evolution.</title>
        <authorList>
            <consortium name="International Elephant Shark Genome Sequencing Consortium"/>
            <person name="Venkatesh B."/>
            <person name="Lee A.P."/>
            <person name="Ravi V."/>
            <person name="Maurya A.K."/>
            <person name="Lian M.M."/>
            <person name="Swann J.B."/>
            <person name="Ohta Y."/>
            <person name="Flajnik M.F."/>
            <person name="Sutoh Y."/>
            <person name="Kasahara M."/>
            <person name="Hoon S."/>
            <person name="Gangu V."/>
            <person name="Roy S.W."/>
            <person name="Irimia M."/>
            <person name="Korzh V."/>
            <person name="Kondrychyn I."/>
            <person name="Lim Z.W."/>
            <person name="Tay B.H."/>
            <person name="Tohari S."/>
            <person name="Kong K.W."/>
            <person name="Ho S."/>
            <person name="Lorente-Galdos B."/>
            <person name="Quilez J."/>
            <person name="Marques-Bonet T."/>
            <person name="Raney B.J."/>
            <person name="Ingham P.W."/>
            <person name="Tay A."/>
            <person name="Hillier L.W."/>
            <person name="Minx P."/>
            <person name="Boehm T."/>
            <person name="Wilson R.K."/>
            <person name="Brenner S."/>
            <person name="Warren W.C."/>
        </authorList>
    </citation>
    <scope>NUCLEOTIDE SEQUENCE [LARGE SCALE GENOMIC DNA]</scope>
</reference>
<keyword evidence="5" id="KW-1185">Reference proteome</keyword>
<protein>
    <submittedName>
        <fullName evidence="4">MINDY family member 4B</fullName>
    </submittedName>
</protein>
<dbReference type="Ensembl" id="ENSCMIT00000024628.1">
    <property type="protein sequence ID" value="ENSCMIP00000024221.1"/>
    <property type="gene ID" value="ENSCMIG00000010760.1"/>
</dbReference>
<comment type="similarity">
    <text evidence="1">Belongs to the MINDY deubiquitinase family. FAM188 subfamily.</text>
</comment>
<dbReference type="GeneTree" id="ENSGT00940000162644"/>
<reference evidence="5" key="1">
    <citation type="journal article" date="2006" name="Science">
        <title>Ancient noncoding elements conserved in the human genome.</title>
        <authorList>
            <person name="Venkatesh B."/>
            <person name="Kirkness E.F."/>
            <person name="Loh Y.H."/>
            <person name="Halpern A.L."/>
            <person name="Lee A.P."/>
            <person name="Johnson J."/>
            <person name="Dandona N."/>
            <person name="Viswanathan L.D."/>
            <person name="Tay A."/>
            <person name="Venter J.C."/>
            <person name="Strausberg R.L."/>
            <person name="Brenner S."/>
        </authorList>
    </citation>
    <scope>NUCLEOTIDE SEQUENCE [LARGE SCALE GENOMIC DNA]</scope>
</reference>
<dbReference type="Pfam" id="PF13898">
    <property type="entry name" value="MINDY-3_4_CD"/>
    <property type="match status" value="1"/>
</dbReference>
<feature type="domain" description="Deubiquitinating enzyme MINDY-3/4 conserved" evidence="3">
    <location>
        <begin position="92"/>
        <end position="443"/>
    </location>
</feature>
<reference evidence="4" key="4">
    <citation type="submission" date="2025-08" db="UniProtKB">
        <authorList>
            <consortium name="Ensembl"/>
        </authorList>
    </citation>
    <scope>IDENTIFICATION</scope>
</reference>
<evidence type="ECO:0000313" key="4">
    <source>
        <dbReference type="Ensembl" id="ENSCMIP00000024221.1"/>
    </source>
</evidence>
<dbReference type="GO" id="GO:1990380">
    <property type="term" value="F:K48-linked deubiquitinase activity"/>
    <property type="evidence" value="ECO:0007669"/>
    <property type="project" value="InterPro"/>
</dbReference>
<evidence type="ECO:0000259" key="3">
    <source>
        <dbReference type="SMART" id="SM01174"/>
    </source>
</evidence>
<name>A0A4W3I9T9_CALMI</name>
<dbReference type="InterPro" id="IPR025257">
    <property type="entry name" value="MINDY-3/4_CD"/>
</dbReference>
<evidence type="ECO:0000256" key="1">
    <source>
        <dbReference type="ARBA" id="ARBA00011074"/>
    </source>
</evidence>
<evidence type="ECO:0000313" key="5">
    <source>
        <dbReference type="Proteomes" id="UP000314986"/>
    </source>
</evidence>
<evidence type="ECO:0000256" key="2">
    <source>
        <dbReference type="SAM" id="MobiDB-lite"/>
    </source>
</evidence>
<dbReference type="Proteomes" id="UP000314986">
    <property type="component" value="Unassembled WGS sequence"/>
</dbReference>
<dbReference type="AlphaFoldDB" id="A0A4W3I9T9"/>
<gene>
    <name evidence="4" type="primary">mindy4b</name>
</gene>
<dbReference type="SMART" id="SM01174">
    <property type="entry name" value="DUF4205"/>
    <property type="match status" value="1"/>
</dbReference>
<accession>A0A4W3I9T9</accession>
<proteinExistence type="inferred from homology"/>
<reference evidence="5" key="2">
    <citation type="journal article" date="2007" name="PLoS Biol.">
        <title>Survey sequencing and comparative analysis of the elephant shark (Callorhinchus milii) genome.</title>
        <authorList>
            <person name="Venkatesh B."/>
            <person name="Kirkness E.F."/>
            <person name="Loh Y.H."/>
            <person name="Halpern A.L."/>
            <person name="Lee A.P."/>
            <person name="Johnson J."/>
            <person name="Dandona N."/>
            <person name="Viswanathan L.D."/>
            <person name="Tay A."/>
            <person name="Venter J.C."/>
            <person name="Strausberg R.L."/>
            <person name="Brenner S."/>
        </authorList>
    </citation>
    <scope>NUCLEOTIDE SEQUENCE [LARGE SCALE GENOMIC DNA]</scope>
</reference>
<dbReference type="PANTHER" id="PTHR12473:SF18">
    <property type="entry name" value="INACTIVE UBIQUITIN CARBOXYL-TERMINAL HYDROLASE MINDY-4B"/>
    <property type="match status" value="1"/>
</dbReference>
<dbReference type="InterPro" id="IPR039785">
    <property type="entry name" value="MINY3/4"/>
</dbReference>
<dbReference type="GO" id="GO:0004843">
    <property type="term" value="F:cysteine-type deubiquitinase activity"/>
    <property type="evidence" value="ECO:0007669"/>
    <property type="project" value="InterPro"/>
</dbReference>
<dbReference type="GO" id="GO:0071108">
    <property type="term" value="P:protein K48-linked deubiquitination"/>
    <property type="evidence" value="ECO:0007669"/>
    <property type="project" value="InterPro"/>
</dbReference>
<reference evidence="4" key="5">
    <citation type="submission" date="2025-09" db="UniProtKB">
        <authorList>
            <consortium name="Ensembl"/>
        </authorList>
    </citation>
    <scope>IDENTIFICATION</scope>
</reference>